<accession>A0A1G7TTV6</accession>
<dbReference type="AlphaFoldDB" id="A0A1G7TTV6"/>
<dbReference type="InterPro" id="IPR018958">
    <property type="entry name" value="Knr4/Smi1-like_dom"/>
</dbReference>
<dbReference type="SMART" id="SM00860">
    <property type="entry name" value="SMI1_KNR4"/>
    <property type="match status" value="1"/>
</dbReference>
<proteinExistence type="predicted"/>
<dbReference type="Pfam" id="PF14568">
    <property type="entry name" value="SUKH_6"/>
    <property type="match status" value="1"/>
</dbReference>
<reference evidence="2 3" key="1">
    <citation type="submission" date="2016-10" db="EMBL/GenBank/DDBJ databases">
        <authorList>
            <person name="de Groot N.N."/>
        </authorList>
    </citation>
    <scope>NUCLEOTIDE SEQUENCE [LARGE SCALE GENOMIC DNA]</scope>
    <source>
        <strain evidence="2 3">DSM 27375</strain>
    </source>
</reference>
<dbReference type="Gene3D" id="3.40.1580.10">
    <property type="entry name" value="SMI1/KNR4-like"/>
    <property type="match status" value="1"/>
</dbReference>
<evidence type="ECO:0000313" key="2">
    <source>
        <dbReference type="EMBL" id="SDG37990.1"/>
    </source>
</evidence>
<dbReference type="SUPFAM" id="SSF160631">
    <property type="entry name" value="SMI1/KNR4-like"/>
    <property type="match status" value="1"/>
</dbReference>
<dbReference type="EMBL" id="FNBL01000018">
    <property type="protein sequence ID" value="SDG37990.1"/>
    <property type="molecule type" value="Genomic_DNA"/>
</dbReference>
<evidence type="ECO:0000313" key="3">
    <source>
        <dbReference type="Proteomes" id="UP000182284"/>
    </source>
</evidence>
<dbReference type="Proteomes" id="UP000182284">
    <property type="component" value="Unassembled WGS sequence"/>
</dbReference>
<organism evidence="2 3">
    <name type="scientific">Celeribacter baekdonensis</name>
    <dbReference type="NCBI Taxonomy" id="875171"/>
    <lineage>
        <taxon>Bacteria</taxon>
        <taxon>Pseudomonadati</taxon>
        <taxon>Pseudomonadota</taxon>
        <taxon>Alphaproteobacteria</taxon>
        <taxon>Rhodobacterales</taxon>
        <taxon>Roseobacteraceae</taxon>
        <taxon>Celeribacter</taxon>
    </lineage>
</organism>
<dbReference type="InterPro" id="IPR037883">
    <property type="entry name" value="Knr4/Smi1-like_sf"/>
</dbReference>
<sequence length="143" mass="16329">MQRSEFIKAATDFFERKPMMLEMRSSDEFADDENISRVESELSAVLPDSYKFFLSQFGGGEFGASEFFSADAASEYSLVKQNQKWAQILPSGFLVFNDDQSGGWYMFNKLGDEKVFYFNPDGELVEIQGKGILDFISEQAFLR</sequence>
<gene>
    <name evidence="2" type="ORF">SAMN04488117_11848</name>
</gene>
<feature type="domain" description="Knr4/Smi1-like" evidence="1">
    <location>
        <begin position="29"/>
        <end position="138"/>
    </location>
</feature>
<name>A0A1G7TTV6_9RHOB</name>
<evidence type="ECO:0000259" key="1">
    <source>
        <dbReference type="SMART" id="SM00860"/>
    </source>
</evidence>
<protein>
    <submittedName>
        <fullName evidence="2">SMI1-KNR4 cell-wall</fullName>
    </submittedName>
</protein>